<gene>
    <name evidence="2" type="primary">g4767</name>
    <name evidence="2" type="ORF">VP750_LOCUS4067</name>
</gene>
<dbReference type="EMBL" id="CAXHTA020000007">
    <property type="protein sequence ID" value="CAL5222408.1"/>
    <property type="molecule type" value="Genomic_DNA"/>
</dbReference>
<feature type="region of interest" description="Disordered" evidence="1">
    <location>
        <begin position="83"/>
        <end position="108"/>
    </location>
</feature>
<organism evidence="2 3">
    <name type="scientific">Coccomyxa viridis</name>
    <dbReference type="NCBI Taxonomy" id="1274662"/>
    <lineage>
        <taxon>Eukaryota</taxon>
        <taxon>Viridiplantae</taxon>
        <taxon>Chlorophyta</taxon>
        <taxon>core chlorophytes</taxon>
        <taxon>Trebouxiophyceae</taxon>
        <taxon>Trebouxiophyceae incertae sedis</taxon>
        <taxon>Coccomyxaceae</taxon>
        <taxon>Coccomyxa</taxon>
    </lineage>
</organism>
<name>A0ABP1FR44_9CHLO</name>
<keyword evidence="3" id="KW-1185">Reference proteome</keyword>
<reference evidence="2 3" key="1">
    <citation type="submission" date="2024-06" db="EMBL/GenBank/DDBJ databases">
        <authorList>
            <person name="Kraege A."/>
            <person name="Thomma B."/>
        </authorList>
    </citation>
    <scope>NUCLEOTIDE SEQUENCE [LARGE SCALE GENOMIC DNA]</scope>
</reference>
<dbReference type="Pfam" id="PF26369">
    <property type="entry name" value="UPF0426"/>
    <property type="match status" value="1"/>
</dbReference>
<dbReference type="PANTHER" id="PTHR35996">
    <property type="entry name" value="OSJNBA0038O10.25 PROTEIN"/>
    <property type="match status" value="1"/>
</dbReference>
<accession>A0ABP1FR44</accession>
<protein>
    <submittedName>
        <fullName evidence="2">G4767 protein</fullName>
    </submittedName>
</protein>
<proteinExistence type="predicted"/>
<evidence type="ECO:0000256" key="1">
    <source>
        <dbReference type="SAM" id="MobiDB-lite"/>
    </source>
</evidence>
<sequence>MNRSGHSRKIQHVSAFLSRAADSISDPILRRALKEPVAFWGGFTAGALALNLKEDPLRSWIERTAADAKAESAGQEVVSIPGAVQQSSTQEQLPQAYRITPSNGSGRL</sequence>
<comment type="caution">
    <text evidence="2">The sequence shown here is derived from an EMBL/GenBank/DDBJ whole genome shotgun (WGS) entry which is preliminary data.</text>
</comment>
<evidence type="ECO:0000313" key="3">
    <source>
        <dbReference type="Proteomes" id="UP001497392"/>
    </source>
</evidence>
<dbReference type="Proteomes" id="UP001497392">
    <property type="component" value="Unassembled WGS sequence"/>
</dbReference>
<dbReference type="PANTHER" id="PTHR35996:SF1">
    <property type="entry name" value="OS04G0528100 PROTEIN"/>
    <property type="match status" value="1"/>
</dbReference>
<evidence type="ECO:0000313" key="2">
    <source>
        <dbReference type="EMBL" id="CAL5222408.1"/>
    </source>
</evidence>
<feature type="compositionally biased region" description="Polar residues" evidence="1">
    <location>
        <begin position="84"/>
        <end position="93"/>
    </location>
</feature>
<dbReference type="InterPro" id="IPR040278">
    <property type="entry name" value="UPF0426"/>
</dbReference>